<sequence length="233" mass="27071">MKNKLGAAYGELGNHKAALENYKYVIDRGPDVSPETYALCMENTGGIYLEQKEYSKALEYLLATYDFDSDKQYNQKALRTLGKIGQTYFELSDYGQALNYYQKAIELIEQGNQTPTSYEIFREVSKVYSILGEYETALEYGRQYSEHLEQFIAQQKEIEELDKKYNIQLLTDRYFDLLAANTEKRETERMAKFGIAGSSVFFLGLLLIVLYRNHRVKREIENQLKSIELLSEV</sequence>
<evidence type="ECO:0000313" key="3">
    <source>
        <dbReference type="EMBL" id="MFH6982766.1"/>
    </source>
</evidence>
<dbReference type="Gene3D" id="1.25.40.10">
    <property type="entry name" value="Tetratricopeptide repeat domain"/>
    <property type="match status" value="1"/>
</dbReference>
<dbReference type="Proteomes" id="UP001610063">
    <property type="component" value="Unassembled WGS sequence"/>
</dbReference>
<organism evidence="3 4">
    <name type="scientific">Marinoscillum luteum</name>
    <dbReference type="NCBI Taxonomy" id="861051"/>
    <lineage>
        <taxon>Bacteria</taxon>
        <taxon>Pseudomonadati</taxon>
        <taxon>Bacteroidota</taxon>
        <taxon>Cytophagia</taxon>
        <taxon>Cytophagales</taxon>
        <taxon>Reichenbachiellaceae</taxon>
        <taxon>Marinoscillum</taxon>
    </lineage>
</organism>
<reference evidence="3 4" key="1">
    <citation type="journal article" date="2013" name="Int. J. Syst. Evol. Microbiol.">
        <title>Marinoscillum luteum sp. nov., isolated from marine sediment.</title>
        <authorList>
            <person name="Cha I.T."/>
            <person name="Park S.J."/>
            <person name="Kim S.J."/>
            <person name="Kim J.G."/>
            <person name="Jung M.Y."/>
            <person name="Shin K.S."/>
            <person name="Kwon K.K."/>
            <person name="Yang S.H."/>
            <person name="Seo Y.S."/>
            <person name="Rhee S.K."/>
        </authorList>
    </citation>
    <scope>NUCLEOTIDE SEQUENCE [LARGE SCALE GENOMIC DNA]</scope>
    <source>
        <strain evidence="3 4">KCTC 23939</strain>
    </source>
</reference>
<keyword evidence="1" id="KW-0802">TPR repeat</keyword>
<evidence type="ECO:0000313" key="4">
    <source>
        <dbReference type="Proteomes" id="UP001610063"/>
    </source>
</evidence>
<keyword evidence="2" id="KW-0472">Membrane</keyword>
<dbReference type="Pfam" id="PF13432">
    <property type="entry name" value="TPR_16"/>
    <property type="match status" value="1"/>
</dbReference>
<keyword evidence="2" id="KW-1133">Transmembrane helix</keyword>
<feature type="repeat" description="TPR" evidence="1">
    <location>
        <begin position="78"/>
        <end position="111"/>
    </location>
</feature>
<dbReference type="EMBL" id="JBIPKE010000013">
    <property type="protein sequence ID" value="MFH6982766.1"/>
    <property type="molecule type" value="Genomic_DNA"/>
</dbReference>
<dbReference type="PROSITE" id="PS50005">
    <property type="entry name" value="TPR"/>
    <property type="match status" value="1"/>
</dbReference>
<keyword evidence="2" id="KW-0812">Transmembrane</keyword>
<dbReference type="Pfam" id="PF13424">
    <property type="entry name" value="TPR_12"/>
    <property type="match status" value="1"/>
</dbReference>
<evidence type="ECO:0000256" key="2">
    <source>
        <dbReference type="SAM" id="Phobius"/>
    </source>
</evidence>
<dbReference type="InterPro" id="IPR019734">
    <property type="entry name" value="TPR_rpt"/>
</dbReference>
<proteinExistence type="predicted"/>
<evidence type="ECO:0000256" key="1">
    <source>
        <dbReference type="PROSITE-ProRule" id="PRU00339"/>
    </source>
</evidence>
<dbReference type="SUPFAM" id="SSF48452">
    <property type="entry name" value="TPR-like"/>
    <property type="match status" value="1"/>
</dbReference>
<feature type="transmembrane region" description="Helical" evidence="2">
    <location>
        <begin position="193"/>
        <end position="211"/>
    </location>
</feature>
<gene>
    <name evidence="3" type="ORF">ACHKAR_04915</name>
</gene>
<dbReference type="InterPro" id="IPR011990">
    <property type="entry name" value="TPR-like_helical_dom_sf"/>
</dbReference>
<name>A0ABW7N5D6_9BACT</name>
<keyword evidence="4" id="KW-1185">Reference proteome</keyword>
<dbReference type="SMART" id="SM00028">
    <property type="entry name" value="TPR"/>
    <property type="match status" value="4"/>
</dbReference>
<comment type="caution">
    <text evidence="3">The sequence shown here is derived from an EMBL/GenBank/DDBJ whole genome shotgun (WGS) entry which is preliminary data.</text>
</comment>
<dbReference type="PROSITE" id="PS50293">
    <property type="entry name" value="TPR_REGION"/>
    <property type="match status" value="1"/>
</dbReference>
<protein>
    <submittedName>
        <fullName evidence="3">Tetratricopeptide repeat protein</fullName>
    </submittedName>
</protein>
<accession>A0ABW7N5D6</accession>